<dbReference type="EMBL" id="QGNW01000420">
    <property type="protein sequence ID" value="RVW72221.1"/>
    <property type="molecule type" value="Genomic_DNA"/>
</dbReference>
<organism evidence="1 2">
    <name type="scientific">Vitis vinifera</name>
    <name type="common">Grape</name>
    <dbReference type="NCBI Taxonomy" id="29760"/>
    <lineage>
        <taxon>Eukaryota</taxon>
        <taxon>Viridiplantae</taxon>
        <taxon>Streptophyta</taxon>
        <taxon>Embryophyta</taxon>
        <taxon>Tracheophyta</taxon>
        <taxon>Spermatophyta</taxon>
        <taxon>Magnoliopsida</taxon>
        <taxon>eudicotyledons</taxon>
        <taxon>Gunneridae</taxon>
        <taxon>Pentapetalae</taxon>
        <taxon>rosids</taxon>
        <taxon>Vitales</taxon>
        <taxon>Vitaceae</taxon>
        <taxon>Viteae</taxon>
        <taxon>Vitis</taxon>
    </lineage>
</organism>
<dbReference type="AlphaFoldDB" id="A0A438GJ40"/>
<protein>
    <submittedName>
        <fullName evidence="1">Uncharacterized protein</fullName>
    </submittedName>
</protein>
<name>A0A438GJ40_VITVI</name>
<reference evidence="1 2" key="1">
    <citation type="journal article" date="2018" name="PLoS Genet.">
        <title>Population sequencing reveals clonal diversity and ancestral inbreeding in the grapevine cultivar Chardonnay.</title>
        <authorList>
            <person name="Roach M.J."/>
            <person name="Johnson D.L."/>
            <person name="Bohlmann J."/>
            <person name="van Vuuren H.J."/>
            <person name="Jones S.J."/>
            <person name="Pretorius I.S."/>
            <person name="Schmidt S.A."/>
            <person name="Borneman A.R."/>
        </authorList>
    </citation>
    <scope>NUCLEOTIDE SEQUENCE [LARGE SCALE GENOMIC DNA]</scope>
    <source>
        <strain evidence="2">cv. Chardonnay</strain>
        <tissue evidence="1">Leaf</tissue>
    </source>
</reference>
<dbReference type="Proteomes" id="UP000288805">
    <property type="component" value="Unassembled WGS sequence"/>
</dbReference>
<proteinExistence type="predicted"/>
<evidence type="ECO:0000313" key="1">
    <source>
        <dbReference type="EMBL" id="RVW72221.1"/>
    </source>
</evidence>
<sequence>MIRPLIAYLSSMRCCWVCRNRVFPTGPLTFRHLLELSKGRTNIFWYLELNI</sequence>
<comment type="caution">
    <text evidence="1">The sequence shown here is derived from an EMBL/GenBank/DDBJ whole genome shotgun (WGS) entry which is preliminary data.</text>
</comment>
<gene>
    <name evidence="1" type="ORF">CK203_059506</name>
</gene>
<accession>A0A438GJ40</accession>
<evidence type="ECO:0000313" key="2">
    <source>
        <dbReference type="Proteomes" id="UP000288805"/>
    </source>
</evidence>